<dbReference type="InterPro" id="IPR000073">
    <property type="entry name" value="AB_hydrolase_1"/>
</dbReference>
<dbReference type="GO" id="GO:0016787">
    <property type="term" value="F:hydrolase activity"/>
    <property type="evidence" value="ECO:0007669"/>
    <property type="project" value="UniProtKB-KW"/>
</dbReference>
<dbReference type="PRINTS" id="PR00111">
    <property type="entry name" value="ABHYDROLASE"/>
</dbReference>
<dbReference type="EMBL" id="CP142149">
    <property type="protein sequence ID" value="WSE29417.1"/>
    <property type="molecule type" value="Genomic_DNA"/>
</dbReference>
<dbReference type="PANTHER" id="PTHR43798">
    <property type="entry name" value="MONOACYLGLYCEROL LIPASE"/>
    <property type="match status" value="1"/>
</dbReference>
<dbReference type="InterPro" id="IPR029058">
    <property type="entry name" value="AB_hydrolase_fold"/>
</dbReference>
<dbReference type="InterPro" id="IPR050266">
    <property type="entry name" value="AB_hydrolase_sf"/>
</dbReference>
<sequence length="261" mass="27984">MTVNGGQEVHFVDHGGDGPAVVLLHSFLMDHDMWLPQVEAFRGDHRLIAIDERGHGDTPADGPFDYWDVARDALAVLDHLGFDQAAVIGTSQGGFVGLRMALLAPERVTALAVLGTSADAENPEVAALYRQLGEMWAQNGPDEVIDGVAAICFGDGFEADGWKAKWRERNQGDQVRLVIDVLAGRDSLLGRLGEIQAPVLVLHGTADRAYPIDKAEELVAGLPNAKPLITIDDGAHFLSLTHAAEVNPHLKGFLATHAAAR</sequence>
<evidence type="ECO:0000259" key="1">
    <source>
        <dbReference type="Pfam" id="PF00561"/>
    </source>
</evidence>
<dbReference type="RefSeq" id="WP_326568380.1">
    <property type="nucleotide sequence ID" value="NZ_CP142149.1"/>
</dbReference>
<keyword evidence="3" id="KW-1185">Reference proteome</keyword>
<dbReference type="Proteomes" id="UP001330812">
    <property type="component" value="Chromosome"/>
</dbReference>
<feature type="domain" description="AB hydrolase-1" evidence="1">
    <location>
        <begin position="19"/>
        <end position="135"/>
    </location>
</feature>
<dbReference type="PANTHER" id="PTHR43798:SF33">
    <property type="entry name" value="HYDROLASE, PUTATIVE (AFU_ORTHOLOGUE AFUA_2G14860)-RELATED"/>
    <property type="match status" value="1"/>
</dbReference>
<organism evidence="2 3">
    <name type="scientific">Amycolatopsis rhabdoformis</name>
    <dbReference type="NCBI Taxonomy" id="1448059"/>
    <lineage>
        <taxon>Bacteria</taxon>
        <taxon>Bacillati</taxon>
        <taxon>Actinomycetota</taxon>
        <taxon>Actinomycetes</taxon>
        <taxon>Pseudonocardiales</taxon>
        <taxon>Pseudonocardiaceae</taxon>
        <taxon>Amycolatopsis</taxon>
    </lineage>
</organism>
<keyword evidence="2" id="KW-0378">Hydrolase</keyword>
<evidence type="ECO:0000313" key="3">
    <source>
        <dbReference type="Proteomes" id="UP001330812"/>
    </source>
</evidence>
<dbReference type="Pfam" id="PF00561">
    <property type="entry name" value="Abhydrolase_1"/>
    <property type="match status" value="1"/>
</dbReference>
<dbReference type="Gene3D" id="3.40.50.1820">
    <property type="entry name" value="alpha/beta hydrolase"/>
    <property type="match status" value="1"/>
</dbReference>
<accession>A0ABZ1I6G3</accession>
<gene>
    <name evidence="2" type="ORF">VSH64_42550</name>
</gene>
<name>A0ABZ1I6G3_9PSEU</name>
<proteinExistence type="predicted"/>
<reference evidence="2 3" key="1">
    <citation type="journal article" date="2015" name="Int. J. Syst. Evol. Microbiol.">
        <title>Amycolatopsis rhabdoformis sp. nov., an actinomycete isolated from a tropical forest soil.</title>
        <authorList>
            <person name="Souza W.R."/>
            <person name="Silva R.E."/>
            <person name="Goodfellow M."/>
            <person name="Busarakam K."/>
            <person name="Figueiro F.S."/>
            <person name="Ferreira D."/>
            <person name="Rodrigues-Filho E."/>
            <person name="Moraes L.A.B."/>
            <person name="Zucchi T.D."/>
        </authorList>
    </citation>
    <scope>NUCLEOTIDE SEQUENCE [LARGE SCALE GENOMIC DNA]</scope>
    <source>
        <strain evidence="2 3">NCIMB 14900</strain>
    </source>
</reference>
<evidence type="ECO:0000313" key="2">
    <source>
        <dbReference type="EMBL" id="WSE29417.1"/>
    </source>
</evidence>
<dbReference type="SUPFAM" id="SSF53474">
    <property type="entry name" value="alpha/beta-Hydrolases"/>
    <property type="match status" value="1"/>
</dbReference>
<protein>
    <submittedName>
        <fullName evidence="2">Alpha/beta hydrolase</fullName>
    </submittedName>
</protein>